<keyword evidence="3" id="KW-1185">Reference proteome</keyword>
<comment type="caution">
    <text evidence="2">The sequence shown here is derived from an EMBL/GenBank/DDBJ whole genome shotgun (WGS) entry which is preliminary data.</text>
</comment>
<organism evidence="2 3">
    <name type="scientific">Eumeta variegata</name>
    <name type="common">Bagworm moth</name>
    <name type="synonym">Eumeta japonica</name>
    <dbReference type="NCBI Taxonomy" id="151549"/>
    <lineage>
        <taxon>Eukaryota</taxon>
        <taxon>Metazoa</taxon>
        <taxon>Ecdysozoa</taxon>
        <taxon>Arthropoda</taxon>
        <taxon>Hexapoda</taxon>
        <taxon>Insecta</taxon>
        <taxon>Pterygota</taxon>
        <taxon>Neoptera</taxon>
        <taxon>Endopterygota</taxon>
        <taxon>Lepidoptera</taxon>
        <taxon>Glossata</taxon>
        <taxon>Ditrysia</taxon>
        <taxon>Tineoidea</taxon>
        <taxon>Psychidae</taxon>
        <taxon>Oiketicinae</taxon>
        <taxon>Eumeta</taxon>
    </lineage>
</organism>
<name>A0A4C1XSS8_EUMVA</name>
<accession>A0A4C1XSS8</accession>
<sequence>MSTRNVKGVTVVLPMSCEEIRYLIEWGVGRWREELVSGILTYSTKHNSASCYYTALNHQQSDPSRWFDEGRSQNEPRGRRDGDVPDRRMNIPGTERTPLVAIVRFYATSGCDSKATGRGRRERRVVGGRGTEFDELETKAASNGRTSISFSFTKRFMDSHRSPLRDSRTSRVASVATLENMAAIQFQLKLSNNIEVLYPDAHKRFKR</sequence>
<dbReference type="Proteomes" id="UP000299102">
    <property type="component" value="Unassembled WGS sequence"/>
</dbReference>
<evidence type="ECO:0000313" key="3">
    <source>
        <dbReference type="Proteomes" id="UP000299102"/>
    </source>
</evidence>
<reference evidence="2 3" key="1">
    <citation type="journal article" date="2019" name="Commun. Biol.">
        <title>The bagworm genome reveals a unique fibroin gene that provides high tensile strength.</title>
        <authorList>
            <person name="Kono N."/>
            <person name="Nakamura H."/>
            <person name="Ohtoshi R."/>
            <person name="Tomita M."/>
            <person name="Numata K."/>
            <person name="Arakawa K."/>
        </authorList>
    </citation>
    <scope>NUCLEOTIDE SEQUENCE [LARGE SCALE GENOMIC DNA]</scope>
</reference>
<proteinExistence type="predicted"/>
<feature type="region of interest" description="Disordered" evidence="1">
    <location>
        <begin position="62"/>
        <end position="92"/>
    </location>
</feature>
<dbReference type="EMBL" id="BGZK01000923">
    <property type="protein sequence ID" value="GBP65239.1"/>
    <property type="molecule type" value="Genomic_DNA"/>
</dbReference>
<gene>
    <name evidence="2" type="ORF">EVAR_49039_1</name>
</gene>
<evidence type="ECO:0000313" key="2">
    <source>
        <dbReference type="EMBL" id="GBP65239.1"/>
    </source>
</evidence>
<evidence type="ECO:0000256" key="1">
    <source>
        <dbReference type="SAM" id="MobiDB-lite"/>
    </source>
</evidence>
<protein>
    <submittedName>
        <fullName evidence="2">Uncharacterized protein</fullName>
    </submittedName>
</protein>
<feature type="compositionally biased region" description="Basic and acidic residues" evidence="1">
    <location>
        <begin position="65"/>
        <end position="89"/>
    </location>
</feature>
<dbReference type="AlphaFoldDB" id="A0A4C1XSS8"/>